<dbReference type="VEuPathDB" id="AmoebaDB:ACA1_058920"/>
<evidence type="ECO:0000313" key="1">
    <source>
        <dbReference type="EMBL" id="ELR17225.1"/>
    </source>
</evidence>
<name>L8GW43_ACACF</name>
<organism evidence="1 2">
    <name type="scientific">Acanthamoeba castellanii (strain ATCC 30010 / Neff)</name>
    <dbReference type="NCBI Taxonomy" id="1257118"/>
    <lineage>
        <taxon>Eukaryota</taxon>
        <taxon>Amoebozoa</taxon>
        <taxon>Discosea</taxon>
        <taxon>Longamoebia</taxon>
        <taxon>Centramoebida</taxon>
        <taxon>Acanthamoebidae</taxon>
        <taxon>Acanthamoeba</taxon>
    </lineage>
</organism>
<sequence length="382" mass="41387">MQQMPTRPTYSLPADPDNALERSHVLQRNPPLPPAGRRLQATLSVLVNNTPCDSIYISEAAVALHHVLHVPSGWYVEVPDDTEEDQPLSVRLSVEPPSPRNFPLCCVVFVDGHLSSRKPVEVKGCVTLQEGGSGIVRPFLLRRMEAPRGGGEESASEGEVVDDPRLRSSARDIMGPVGSIHFYVLPAVIDHRTRPPAAVAPAEAPTIPGASDKKEAMGAADLEVALGSAVGDNGWGPTPYRPAGSILAQVRLRYRKRKFFANLQSLIDATSSATECQEDNKQAIKPEREPQPALDSHSSVKAFVGRLARKENVEPGSLGRLLAELRRHGMAKVAHLRRLTRPQWCEVVRSAGLPASLAKSAMKLANRSLPPPRHPAACIAIE</sequence>
<gene>
    <name evidence="1" type="ORF">ACA1_058920</name>
</gene>
<dbReference type="AlphaFoldDB" id="L8GW43"/>
<dbReference type="RefSeq" id="XP_004339238.1">
    <property type="nucleotide sequence ID" value="XM_004339190.1"/>
</dbReference>
<accession>L8GW43</accession>
<dbReference type="Proteomes" id="UP000011083">
    <property type="component" value="Unassembled WGS sequence"/>
</dbReference>
<protein>
    <submittedName>
        <fullName evidence="1">Uncharacterized protein</fullName>
    </submittedName>
</protein>
<reference evidence="1 2" key="1">
    <citation type="journal article" date="2013" name="Genome Biol.">
        <title>Genome of Acanthamoeba castellanii highlights extensive lateral gene transfer and early evolution of tyrosine kinase signaling.</title>
        <authorList>
            <person name="Clarke M."/>
            <person name="Lohan A.J."/>
            <person name="Liu B."/>
            <person name="Lagkouvardos I."/>
            <person name="Roy S."/>
            <person name="Zafar N."/>
            <person name="Bertelli C."/>
            <person name="Schilde C."/>
            <person name="Kianianmomeni A."/>
            <person name="Burglin T.R."/>
            <person name="Frech C."/>
            <person name="Turcotte B."/>
            <person name="Kopec K.O."/>
            <person name="Synnott J.M."/>
            <person name="Choo C."/>
            <person name="Paponov I."/>
            <person name="Finkler A."/>
            <person name="Soon Heng Tan C."/>
            <person name="Hutchins A.P."/>
            <person name="Weinmeier T."/>
            <person name="Rattei T."/>
            <person name="Chu J.S."/>
            <person name="Gimenez G."/>
            <person name="Irimia M."/>
            <person name="Rigden D.J."/>
            <person name="Fitzpatrick D.A."/>
            <person name="Lorenzo-Morales J."/>
            <person name="Bateman A."/>
            <person name="Chiu C.H."/>
            <person name="Tang P."/>
            <person name="Hegemann P."/>
            <person name="Fromm H."/>
            <person name="Raoult D."/>
            <person name="Greub G."/>
            <person name="Miranda-Saavedra D."/>
            <person name="Chen N."/>
            <person name="Nash P."/>
            <person name="Ginger M.L."/>
            <person name="Horn M."/>
            <person name="Schaap P."/>
            <person name="Caler L."/>
            <person name="Loftus B."/>
        </authorList>
    </citation>
    <scope>NUCLEOTIDE SEQUENCE [LARGE SCALE GENOMIC DNA]</scope>
    <source>
        <strain evidence="1 2">Neff</strain>
    </source>
</reference>
<dbReference type="EMBL" id="KB007974">
    <property type="protein sequence ID" value="ELR17225.1"/>
    <property type="molecule type" value="Genomic_DNA"/>
</dbReference>
<keyword evidence="2" id="KW-1185">Reference proteome</keyword>
<dbReference type="KEGG" id="acan:ACA1_058920"/>
<evidence type="ECO:0000313" key="2">
    <source>
        <dbReference type="Proteomes" id="UP000011083"/>
    </source>
</evidence>
<dbReference type="GeneID" id="14918333"/>
<proteinExistence type="predicted"/>